<dbReference type="AlphaFoldDB" id="A0A1G1WRQ9"/>
<dbReference type="PROSITE" id="PS51191">
    <property type="entry name" value="FEMABX"/>
    <property type="match status" value="1"/>
</dbReference>
<evidence type="ECO:0000256" key="5">
    <source>
        <dbReference type="ARBA" id="ARBA00023315"/>
    </source>
</evidence>
<sequence length="292" mass="33598">MGDVRQSPEWARFMVSLGWEAGKLSSGYVYSKRLPLIGSILKIPKIGPDIDFAHLEKLSKEKRVLFTKIEPDVLDTDSAVKRALEKNGFQSDRWSLQPTKTLVVGLTPSQEEILARMEKDTRYSIRAAAKRGVKVEKTNDLEIFWRLYSETSKRGSFWITRKEAETLWKVFNETGKAALLIAYYDNEPLAASFLLFHEKTAYYYHAASSGKRRDLFATYYVVWQSLLEAKKRGCTRFDLMGIADSRIPSTRSWGGFTHFKRGFGGEEVTYLGSFIKVYNPILKPIFWLNKLF</sequence>
<evidence type="ECO:0000256" key="6">
    <source>
        <dbReference type="ARBA" id="ARBA00023316"/>
    </source>
</evidence>
<evidence type="ECO:0000256" key="1">
    <source>
        <dbReference type="ARBA" id="ARBA00009943"/>
    </source>
</evidence>
<keyword evidence="5" id="KW-0012">Acyltransferase</keyword>
<dbReference type="GO" id="GO:0071555">
    <property type="term" value="P:cell wall organization"/>
    <property type="evidence" value="ECO:0007669"/>
    <property type="project" value="UniProtKB-KW"/>
</dbReference>
<dbReference type="InterPro" id="IPR050644">
    <property type="entry name" value="PG_Glycine_Bridge_Synth"/>
</dbReference>
<name>A0A1G1WRQ9_9BACT</name>
<dbReference type="Gene3D" id="3.40.630.30">
    <property type="match status" value="1"/>
</dbReference>
<dbReference type="Pfam" id="PF02388">
    <property type="entry name" value="FemAB"/>
    <property type="match status" value="2"/>
</dbReference>
<accession>A0A1G1WRQ9</accession>
<gene>
    <name evidence="7" type="ORF">A3F35_01900</name>
</gene>
<dbReference type="InterPro" id="IPR016181">
    <property type="entry name" value="Acyl_CoA_acyltransferase"/>
</dbReference>
<keyword evidence="2" id="KW-0808">Transferase</keyword>
<evidence type="ECO:0000256" key="3">
    <source>
        <dbReference type="ARBA" id="ARBA00022960"/>
    </source>
</evidence>
<dbReference type="PANTHER" id="PTHR36174">
    <property type="entry name" value="LIPID II:GLYCINE GLYCYLTRANSFERASE"/>
    <property type="match status" value="1"/>
</dbReference>
<evidence type="ECO:0000313" key="8">
    <source>
        <dbReference type="Proteomes" id="UP000178068"/>
    </source>
</evidence>
<proteinExistence type="inferred from homology"/>
<comment type="caution">
    <text evidence="7">The sequence shown here is derived from an EMBL/GenBank/DDBJ whole genome shotgun (WGS) entry which is preliminary data.</text>
</comment>
<dbReference type="EMBL" id="MHCZ01000003">
    <property type="protein sequence ID" value="OGY30456.1"/>
    <property type="molecule type" value="Genomic_DNA"/>
</dbReference>
<keyword evidence="6" id="KW-0961">Cell wall biogenesis/degradation</keyword>
<keyword evidence="4" id="KW-0573">Peptidoglycan synthesis</keyword>
<keyword evidence="3" id="KW-0133">Cell shape</keyword>
<dbReference type="GO" id="GO:0009252">
    <property type="term" value="P:peptidoglycan biosynthetic process"/>
    <property type="evidence" value="ECO:0007669"/>
    <property type="project" value="UniProtKB-KW"/>
</dbReference>
<dbReference type="GO" id="GO:0008360">
    <property type="term" value="P:regulation of cell shape"/>
    <property type="evidence" value="ECO:0007669"/>
    <property type="project" value="UniProtKB-KW"/>
</dbReference>
<reference evidence="7 8" key="1">
    <citation type="journal article" date="2016" name="Nat. Commun.">
        <title>Thousands of microbial genomes shed light on interconnected biogeochemical processes in an aquifer system.</title>
        <authorList>
            <person name="Anantharaman K."/>
            <person name="Brown C.T."/>
            <person name="Hug L.A."/>
            <person name="Sharon I."/>
            <person name="Castelle C.J."/>
            <person name="Probst A.J."/>
            <person name="Thomas B.C."/>
            <person name="Singh A."/>
            <person name="Wilkins M.J."/>
            <person name="Karaoz U."/>
            <person name="Brodie E.L."/>
            <person name="Williams K.H."/>
            <person name="Hubbard S.S."/>
            <person name="Banfield J.F."/>
        </authorList>
    </citation>
    <scope>NUCLEOTIDE SEQUENCE [LARGE SCALE GENOMIC DNA]</scope>
</reference>
<dbReference type="InterPro" id="IPR003447">
    <property type="entry name" value="FEMABX"/>
</dbReference>
<dbReference type="PANTHER" id="PTHR36174:SF1">
    <property type="entry name" value="LIPID II:GLYCINE GLYCYLTRANSFERASE"/>
    <property type="match status" value="1"/>
</dbReference>
<evidence type="ECO:0000256" key="2">
    <source>
        <dbReference type="ARBA" id="ARBA00022679"/>
    </source>
</evidence>
<dbReference type="GO" id="GO:0016755">
    <property type="term" value="F:aminoacyltransferase activity"/>
    <property type="evidence" value="ECO:0007669"/>
    <property type="project" value="InterPro"/>
</dbReference>
<evidence type="ECO:0008006" key="9">
    <source>
        <dbReference type="Google" id="ProtNLM"/>
    </source>
</evidence>
<protein>
    <recommendedName>
        <fullName evidence="9">BioF2-like acetyltransferase domain-containing protein</fullName>
    </recommendedName>
</protein>
<dbReference type="Proteomes" id="UP000178068">
    <property type="component" value="Unassembled WGS sequence"/>
</dbReference>
<comment type="similarity">
    <text evidence="1">Belongs to the FemABX family.</text>
</comment>
<dbReference type="SUPFAM" id="SSF55729">
    <property type="entry name" value="Acyl-CoA N-acyltransferases (Nat)"/>
    <property type="match status" value="2"/>
</dbReference>
<evidence type="ECO:0000256" key="4">
    <source>
        <dbReference type="ARBA" id="ARBA00022984"/>
    </source>
</evidence>
<evidence type="ECO:0000313" key="7">
    <source>
        <dbReference type="EMBL" id="OGY30456.1"/>
    </source>
</evidence>
<dbReference type="STRING" id="1802603.A3F35_01900"/>
<organism evidence="7 8">
    <name type="scientific">Candidatus Woykebacteria bacterium RIFCSPHIGHO2_12_FULL_45_10</name>
    <dbReference type="NCBI Taxonomy" id="1802603"/>
    <lineage>
        <taxon>Bacteria</taxon>
        <taxon>Candidatus Woykeibacteriota</taxon>
    </lineage>
</organism>